<dbReference type="EMBL" id="CP026948">
    <property type="protein sequence ID" value="AWB84228.1"/>
    <property type="molecule type" value="Genomic_DNA"/>
</dbReference>
<dbReference type="OrthoDB" id="4427108at2"/>
<keyword evidence="4" id="KW-1185">Reference proteome</keyword>
<feature type="region of interest" description="Disordered" evidence="1">
    <location>
        <begin position="1"/>
        <end position="21"/>
    </location>
</feature>
<feature type="transmembrane region" description="Helical" evidence="2">
    <location>
        <begin position="30"/>
        <end position="49"/>
    </location>
</feature>
<accession>A0A2S0WEM2</accession>
<protein>
    <submittedName>
        <fullName evidence="3">Uncharacterized protein</fullName>
    </submittedName>
</protein>
<evidence type="ECO:0000256" key="1">
    <source>
        <dbReference type="SAM" id="MobiDB-lite"/>
    </source>
</evidence>
<keyword evidence="2" id="KW-0812">Transmembrane</keyword>
<evidence type="ECO:0000256" key="2">
    <source>
        <dbReference type="SAM" id="Phobius"/>
    </source>
</evidence>
<sequence>MRDDDPVTTPPPPCGSGEGPRAGTIATKGAIALAALVVLIAVACAAWWLGRGAAQSRGDEAAASLVVITTVEQPSASESGQDPAEESPTEASPRNEPAAATLGPCEPAPSNPRAGEVIEVYCDGAWKIVGKAHTDSLAVAIWDGAHWAPYDSHSIHSLSQLACFERERLEAAHAPDSLLKVMDAHQMICVAETAASQPVPRDPRTQGSGDWLPIPSCSGEYVLIVGSVLVSSGQDPQPPVYQAMARHSGAQATYPHQCASLRPEKDGALVYPVYVDYGSDRAGVCAAEARGEGYARQLRQVADYTSPC</sequence>
<dbReference type="KEGG" id="clia:C3E79_06825"/>
<evidence type="ECO:0000313" key="3">
    <source>
        <dbReference type="EMBL" id="AWB84228.1"/>
    </source>
</evidence>
<keyword evidence="2" id="KW-0472">Membrane</keyword>
<keyword evidence="2" id="KW-1133">Transmembrane helix</keyword>
<dbReference type="AlphaFoldDB" id="A0A2S0WEM2"/>
<dbReference type="Proteomes" id="UP000244754">
    <property type="component" value="Chromosome"/>
</dbReference>
<organism evidence="3 4">
    <name type="scientific">Corynebacterium liangguodongii</name>
    <dbReference type="NCBI Taxonomy" id="2079535"/>
    <lineage>
        <taxon>Bacteria</taxon>
        <taxon>Bacillati</taxon>
        <taxon>Actinomycetota</taxon>
        <taxon>Actinomycetes</taxon>
        <taxon>Mycobacteriales</taxon>
        <taxon>Corynebacteriaceae</taxon>
        <taxon>Corynebacterium</taxon>
    </lineage>
</organism>
<gene>
    <name evidence="3" type="ORF">C3E79_06825</name>
</gene>
<reference evidence="4" key="1">
    <citation type="submission" date="2018-01" db="EMBL/GenBank/DDBJ databases">
        <authorList>
            <person name="Li J."/>
        </authorList>
    </citation>
    <scope>NUCLEOTIDE SEQUENCE [LARGE SCALE GENOMIC DNA]</scope>
    <source>
        <strain evidence="4">2184</strain>
    </source>
</reference>
<proteinExistence type="predicted"/>
<name>A0A2S0WEM2_9CORY</name>
<dbReference type="RefSeq" id="WP_108404237.1">
    <property type="nucleotide sequence ID" value="NZ_CP026948.1"/>
</dbReference>
<evidence type="ECO:0000313" key="4">
    <source>
        <dbReference type="Proteomes" id="UP000244754"/>
    </source>
</evidence>
<feature type="region of interest" description="Disordered" evidence="1">
    <location>
        <begin position="72"/>
        <end position="109"/>
    </location>
</feature>